<evidence type="ECO:0000256" key="1">
    <source>
        <dbReference type="SAM" id="MobiDB-lite"/>
    </source>
</evidence>
<evidence type="ECO:0008006" key="5">
    <source>
        <dbReference type="Google" id="ProtNLM"/>
    </source>
</evidence>
<keyword evidence="2" id="KW-0732">Signal</keyword>
<dbReference type="OrthoDB" id="4177730at2"/>
<evidence type="ECO:0000256" key="2">
    <source>
        <dbReference type="SAM" id="SignalP"/>
    </source>
</evidence>
<dbReference type="RefSeq" id="WP_145869185.1">
    <property type="nucleotide sequence ID" value="NZ_BNCE01000007.1"/>
</dbReference>
<dbReference type="PROSITE" id="PS51257">
    <property type="entry name" value="PROKAR_LIPOPROTEIN"/>
    <property type="match status" value="1"/>
</dbReference>
<reference evidence="3 4" key="1">
    <citation type="submission" date="2019-06" db="EMBL/GenBank/DDBJ databases">
        <title>Sequencing the genomes of 1000 actinobacteria strains.</title>
        <authorList>
            <person name="Klenk H.-P."/>
        </authorList>
    </citation>
    <scope>NUCLEOTIDE SEQUENCE [LARGE SCALE GENOMIC DNA]</scope>
    <source>
        <strain evidence="3 4">DSM 41695</strain>
    </source>
</reference>
<feature type="compositionally biased region" description="Low complexity" evidence="1">
    <location>
        <begin position="36"/>
        <end position="52"/>
    </location>
</feature>
<sequence length="223" mass="22857">MATGSSRLVPLTACLAIALLTGACGTPSPDPPVEQSASGPGASDAGSADASGTPRPSAAPRVLGPASADLRDVDRANAPAPGDFVRFGARGEATATSTVWGTVRVRRGTTVLYGDTDGDHRDEAAVYVGCDDNGATQNTQIAAGYVVYTHAGDDLAVLGSITPQQDGEYLTALTGAEFAPGRITVHEKWYRTNDAHCCPSGDAVTVWTREGDRLTAGVPRITS</sequence>
<keyword evidence="4" id="KW-1185">Reference proteome</keyword>
<proteinExistence type="predicted"/>
<gene>
    <name evidence="3" type="ORF">FHX78_114422</name>
</gene>
<organism evidence="3 4">
    <name type="scientific">Streptomyces capillispiralis</name>
    <dbReference type="NCBI Taxonomy" id="68182"/>
    <lineage>
        <taxon>Bacteria</taxon>
        <taxon>Bacillati</taxon>
        <taxon>Actinomycetota</taxon>
        <taxon>Actinomycetes</taxon>
        <taxon>Kitasatosporales</taxon>
        <taxon>Streptomycetaceae</taxon>
        <taxon>Streptomyces</taxon>
    </lineage>
</organism>
<protein>
    <recommendedName>
        <fullName evidence="5">LppP/LprE lipoprotein</fullName>
    </recommendedName>
</protein>
<dbReference type="EMBL" id="VIWV01000001">
    <property type="protein sequence ID" value="TWF87414.1"/>
    <property type="molecule type" value="Genomic_DNA"/>
</dbReference>
<evidence type="ECO:0000313" key="4">
    <source>
        <dbReference type="Proteomes" id="UP000316603"/>
    </source>
</evidence>
<dbReference type="Proteomes" id="UP000316603">
    <property type="component" value="Unassembled WGS sequence"/>
</dbReference>
<evidence type="ECO:0000313" key="3">
    <source>
        <dbReference type="EMBL" id="TWF87414.1"/>
    </source>
</evidence>
<comment type="caution">
    <text evidence="3">The sequence shown here is derived from an EMBL/GenBank/DDBJ whole genome shotgun (WGS) entry which is preliminary data.</text>
</comment>
<feature type="region of interest" description="Disordered" evidence="1">
    <location>
        <begin position="24"/>
        <end position="63"/>
    </location>
</feature>
<feature type="signal peptide" evidence="2">
    <location>
        <begin position="1"/>
        <end position="23"/>
    </location>
</feature>
<feature type="chain" id="PRO_5039160778" description="LppP/LprE lipoprotein" evidence="2">
    <location>
        <begin position="24"/>
        <end position="223"/>
    </location>
</feature>
<accession>A0A561TK55</accession>
<name>A0A561TK55_9ACTN</name>
<dbReference type="AlphaFoldDB" id="A0A561TK55"/>